<reference evidence="1 2" key="1">
    <citation type="journal article" date="2024" name="G3 (Bethesda)">
        <title>Genome assembly of Hibiscus sabdariffa L. provides insights into metabolisms of medicinal natural products.</title>
        <authorList>
            <person name="Kim T."/>
        </authorList>
    </citation>
    <scope>NUCLEOTIDE SEQUENCE [LARGE SCALE GENOMIC DNA]</scope>
    <source>
        <strain evidence="1">TK-2024</strain>
        <tissue evidence="1">Old leaves</tissue>
    </source>
</reference>
<evidence type="ECO:0000313" key="2">
    <source>
        <dbReference type="Proteomes" id="UP001396334"/>
    </source>
</evidence>
<name>A0ABR2T9P3_9ROSI</name>
<keyword evidence="2" id="KW-1185">Reference proteome</keyword>
<gene>
    <name evidence="1" type="ORF">V6N11_050046</name>
</gene>
<proteinExistence type="predicted"/>
<protein>
    <submittedName>
        <fullName evidence="1">Uncharacterized protein</fullName>
    </submittedName>
</protein>
<dbReference type="Proteomes" id="UP001396334">
    <property type="component" value="Unassembled WGS sequence"/>
</dbReference>
<accession>A0ABR2T9P3</accession>
<organism evidence="1 2">
    <name type="scientific">Hibiscus sabdariffa</name>
    <name type="common">roselle</name>
    <dbReference type="NCBI Taxonomy" id="183260"/>
    <lineage>
        <taxon>Eukaryota</taxon>
        <taxon>Viridiplantae</taxon>
        <taxon>Streptophyta</taxon>
        <taxon>Embryophyta</taxon>
        <taxon>Tracheophyta</taxon>
        <taxon>Spermatophyta</taxon>
        <taxon>Magnoliopsida</taxon>
        <taxon>eudicotyledons</taxon>
        <taxon>Gunneridae</taxon>
        <taxon>Pentapetalae</taxon>
        <taxon>rosids</taxon>
        <taxon>malvids</taxon>
        <taxon>Malvales</taxon>
        <taxon>Malvaceae</taxon>
        <taxon>Malvoideae</taxon>
        <taxon>Hibiscus</taxon>
    </lineage>
</organism>
<dbReference type="EMBL" id="JBBPBN010000007">
    <property type="protein sequence ID" value="KAK9033863.1"/>
    <property type="molecule type" value="Genomic_DNA"/>
</dbReference>
<comment type="caution">
    <text evidence="1">The sequence shown here is derived from an EMBL/GenBank/DDBJ whole genome shotgun (WGS) entry which is preliminary data.</text>
</comment>
<sequence length="135" mass="16002">MWQLGSGVHVLFWQDRWCTDKLLSQFFPQLFHLAIDRLALVRGYVVHGSFDHHSWGYIVFVLCSCLCFLRDRGLSLGEMELGCLWFRHGLDEMHSLWVVFFVPQWWRVDCEMSTSLLEFLHQSIYGVFSCAAHQW</sequence>
<evidence type="ECO:0000313" key="1">
    <source>
        <dbReference type="EMBL" id="KAK9033863.1"/>
    </source>
</evidence>